<accession>A0AAN8UNT1</accession>
<evidence type="ECO:0000256" key="10">
    <source>
        <dbReference type="ARBA" id="ARBA00023136"/>
    </source>
</evidence>
<keyword evidence="5" id="KW-0677">Repeat</keyword>
<dbReference type="InterPro" id="IPR003439">
    <property type="entry name" value="ABC_transporter-like_ATP-bd"/>
</dbReference>
<dbReference type="PROSITE" id="PS00211">
    <property type="entry name" value="ABC_TRANSPORTER_1"/>
    <property type="match status" value="1"/>
</dbReference>
<dbReference type="GO" id="GO:0005524">
    <property type="term" value="F:ATP binding"/>
    <property type="evidence" value="ECO:0007669"/>
    <property type="project" value="UniProtKB-KW"/>
</dbReference>
<evidence type="ECO:0000256" key="1">
    <source>
        <dbReference type="ARBA" id="ARBA00004141"/>
    </source>
</evidence>
<dbReference type="InterPro" id="IPR027417">
    <property type="entry name" value="P-loop_NTPase"/>
</dbReference>
<protein>
    <submittedName>
        <fullName evidence="15">ABC transporter type 1, transmembrane domain</fullName>
    </submittedName>
</protein>
<feature type="transmembrane region" description="Helical" evidence="12">
    <location>
        <begin position="315"/>
        <end position="336"/>
    </location>
</feature>
<evidence type="ECO:0000259" key="13">
    <source>
        <dbReference type="PROSITE" id="PS50893"/>
    </source>
</evidence>
<evidence type="ECO:0000256" key="12">
    <source>
        <dbReference type="SAM" id="Phobius"/>
    </source>
</evidence>
<dbReference type="Pfam" id="PF00005">
    <property type="entry name" value="ABC_tran"/>
    <property type="match status" value="1"/>
</dbReference>
<dbReference type="GO" id="GO:0005743">
    <property type="term" value="C:mitochondrial inner membrane"/>
    <property type="evidence" value="ECO:0007669"/>
    <property type="project" value="TreeGrafter"/>
</dbReference>
<feature type="domain" description="ABC transmembrane type-1" evidence="14">
    <location>
        <begin position="151"/>
        <end position="454"/>
    </location>
</feature>
<feature type="transmembrane region" description="Helical" evidence="12">
    <location>
        <begin position="792"/>
        <end position="813"/>
    </location>
</feature>
<dbReference type="GO" id="GO:0015421">
    <property type="term" value="F:ABC-type oligopeptide transporter activity"/>
    <property type="evidence" value="ECO:0007669"/>
    <property type="project" value="TreeGrafter"/>
</dbReference>
<gene>
    <name evidence="15" type="ORF">RJ641_019768</name>
</gene>
<keyword evidence="6" id="KW-0547">Nucleotide-binding</keyword>
<dbReference type="GO" id="GO:0016887">
    <property type="term" value="F:ATP hydrolysis activity"/>
    <property type="evidence" value="ECO:0007669"/>
    <property type="project" value="InterPro"/>
</dbReference>
<feature type="non-terminal residue" evidence="15">
    <location>
        <position position="1"/>
    </location>
</feature>
<evidence type="ECO:0000256" key="5">
    <source>
        <dbReference type="ARBA" id="ARBA00022737"/>
    </source>
</evidence>
<evidence type="ECO:0000256" key="11">
    <source>
        <dbReference type="ARBA" id="ARBA00023180"/>
    </source>
</evidence>
<dbReference type="SUPFAM" id="SSF52540">
    <property type="entry name" value="P-loop containing nucleoside triphosphate hydrolases"/>
    <property type="match status" value="1"/>
</dbReference>
<dbReference type="InterPro" id="IPR036640">
    <property type="entry name" value="ABC1_TM_sf"/>
</dbReference>
<dbReference type="PANTHER" id="PTHR43394:SF11">
    <property type="entry name" value="ATP-BINDING CASSETTE TRANSPORTER"/>
    <property type="match status" value="1"/>
</dbReference>
<keyword evidence="4 12" id="KW-0812">Transmembrane</keyword>
<dbReference type="EMBL" id="JBAMMX010000025">
    <property type="protein sequence ID" value="KAK6914651.1"/>
    <property type="molecule type" value="Genomic_DNA"/>
</dbReference>
<feature type="domain" description="ABC transporter" evidence="13">
    <location>
        <begin position="489"/>
        <end position="726"/>
    </location>
</feature>
<dbReference type="FunFam" id="3.40.50.300:FF:000479">
    <property type="entry name" value="Multidrug resistance protein 1A"/>
    <property type="match status" value="1"/>
</dbReference>
<dbReference type="CDD" id="cd18578">
    <property type="entry name" value="ABC_6TM_Pgp_ABCB1_D2_like"/>
    <property type="match status" value="1"/>
</dbReference>
<evidence type="ECO:0000313" key="15">
    <source>
        <dbReference type="EMBL" id="KAK6914651.1"/>
    </source>
</evidence>
<evidence type="ECO:0000256" key="9">
    <source>
        <dbReference type="ARBA" id="ARBA00022989"/>
    </source>
</evidence>
<evidence type="ECO:0000256" key="3">
    <source>
        <dbReference type="ARBA" id="ARBA00022448"/>
    </source>
</evidence>
<organism evidence="15 16">
    <name type="scientific">Dillenia turbinata</name>
    <dbReference type="NCBI Taxonomy" id="194707"/>
    <lineage>
        <taxon>Eukaryota</taxon>
        <taxon>Viridiplantae</taxon>
        <taxon>Streptophyta</taxon>
        <taxon>Embryophyta</taxon>
        <taxon>Tracheophyta</taxon>
        <taxon>Spermatophyta</taxon>
        <taxon>Magnoliopsida</taxon>
        <taxon>eudicotyledons</taxon>
        <taxon>Gunneridae</taxon>
        <taxon>Pentapetalae</taxon>
        <taxon>Dilleniales</taxon>
        <taxon>Dilleniaceae</taxon>
        <taxon>Dillenia</taxon>
    </lineage>
</organism>
<evidence type="ECO:0000256" key="7">
    <source>
        <dbReference type="ARBA" id="ARBA00022840"/>
    </source>
</evidence>
<dbReference type="InterPro" id="IPR039421">
    <property type="entry name" value="Type_1_exporter"/>
</dbReference>
<name>A0AAN8UNT1_9MAGN</name>
<comment type="subcellular location">
    <subcellularLocation>
        <location evidence="1">Membrane</location>
        <topology evidence="1">Multi-pass membrane protein</topology>
    </subcellularLocation>
</comment>
<keyword evidence="16" id="KW-1185">Reference proteome</keyword>
<evidence type="ECO:0000313" key="16">
    <source>
        <dbReference type="Proteomes" id="UP001370490"/>
    </source>
</evidence>
<feature type="transmembrane region" description="Helical" evidence="12">
    <location>
        <begin position="46"/>
        <end position="64"/>
    </location>
</feature>
<feature type="transmembrane region" description="Helical" evidence="12">
    <location>
        <begin position="869"/>
        <end position="889"/>
    </location>
</feature>
<feature type="domain" description="ABC transmembrane type-1" evidence="14">
    <location>
        <begin position="750"/>
        <end position="1035"/>
    </location>
</feature>
<feature type="transmembrane region" description="Helical" evidence="12">
    <location>
        <begin position="290"/>
        <end position="309"/>
    </location>
</feature>
<reference evidence="15 16" key="1">
    <citation type="submission" date="2023-12" db="EMBL/GenBank/DDBJ databases">
        <title>A high-quality genome assembly for Dillenia turbinata (Dilleniales).</title>
        <authorList>
            <person name="Chanderbali A."/>
        </authorList>
    </citation>
    <scope>NUCLEOTIDE SEQUENCE [LARGE SCALE GENOMIC DNA]</scope>
    <source>
        <strain evidence="15">LSX21</strain>
        <tissue evidence="15">Leaf</tissue>
    </source>
</reference>
<feature type="transmembrane region" description="Helical" evidence="12">
    <location>
        <begin position="147"/>
        <end position="168"/>
    </location>
</feature>
<dbReference type="SMART" id="SM00382">
    <property type="entry name" value="AAA"/>
    <property type="match status" value="1"/>
</dbReference>
<dbReference type="InterPro" id="IPR011527">
    <property type="entry name" value="ABC1_TM_dom"/>
</dbReference>
<feature type="transmembrane region" description="Helical" evidence="12">
    <location>
        <begin position="394"/>
        <end position="415"/>
    </location>
</feature>
<dbReference type="PROSITE" id="PS50893">
    <property type="entry name" value="ABC_TRANSPORTER_2"/>
    <property type="match status" value="1"/>
</dbReference>
<dbReference type="Gene3D" id="1.20.1560.10">
    <property type="entry name" value="ABC transporter type 1, transmembrane domain"/>
    <property type="match status" value="1"/>
</dbReference>
<dbReference type="InterPro" id="IPR003593">
    <property type="entry name" value="AAA+_ATPase"/>
</dbReference>
<evidence type="ECO:0000259" key="14">
    <source>
        <dbReference type="PROSITE" id="PS50929"/>
    </source>
</evidence>
<keyword evidence="7" id="KW-0067">ATP-binding</keyword>
<keyword evidence="10 12" id="KW-0472">Membrane</keyword>
<dbReference type="PROSITE" id="PS50929">
    <property type="entry name" value="ABC_TM1F"/>
    <property type="match status" value="2"/>
</dbReference>
<dbReference type="Gene3D" id="3.40.50.300">
    <property type="entry name" value="P-loop containing nucleotide triphosphate hydrolases"/>
    <property type="match status" value="2"/>
</dbReference>
<dbReference type="GO" id="GO:0090374">
    <property type="term" value="P:oligopeptide export from mitochondrion"/>
    <property type="evidence" value="ECO:0007669"/>
    <property type="project" value="TreeGrafter"/>
</dbReference>
<proteinExistence type="inferred from homology"/>
<feature type="transmembrane region" description="Helical" evidence="12">
    <location>
        <begin position="748"/>
        <end position="771"/>
    </location>
</feature>
<evidence type="ECO:0000256" key="8">
    <source>
        <dbReference type="ARBA" id="ARBA00022967"/>
    </source>
</evidence>
<evidence type="ECO:0000256" key="4">
    <source>
        <dbReference type="ARBA" id="ARBA00022692"/>
    </source>
</evidence>
<keyword evidence="9 12" id="KW-1133">Transmembrane helix</keyword>
<comment type="caution">
    <text evidence="15">The sequence shown here is derived from an EMBL/GenBank/DDBJ whole genome shotgun (WGS) entry which is preliminary data.</text>
</comment>
<evidence type="ECO:0000256" key="2">
    <source>
        <dbReference type="ARBA" id="ARBA00007577"/>
    </source>
</evidence>
<keyword evidence="8" id="KW-1278">Translocase</keyword>
<dbReference type="Pfam" id="PF00664">
    <property type="entry name" value="ABC_membrane"/>
    <property type="match status" value="2"/>
</dbReference>
<dbReference type="FunFam" id="1.20.1560.10:FF:000155">
    <property type="entry name" value="ATP-binding cassette transporter, subfamily B, member 2, group MDR/PGP protein PpABCB2"/>
    <property type="match status" value="1"/>
</dbReference>
<keyword evidence="11" id="KW-0325">Glycoprotein</keyword>
<dbReference type="PANTHER" id="PTHR43394">
    <property type="entry name" value="ATP-DEPENDENT PERMEASE MDL1, MITOCHONDRIAL"/>
    <property type="match status" value="1"/>
</dbReference>
<dbReference type="SUPFAM" id="SSF90123">
    <property type="entry name" value="ABC transporter transmembrane region"/>
    <property type="match status" value="2"/>
</dbReference>
<dbReference type="InterPro" id="IPR017871">
    <property type="entry name" value="ABC_transporter-like_CS"/>
</dbReference>
<dbReference type="CDD" id="cd18577">
    <property type="entry name" value="ABC_6TM_Pgp_ABCB1_D1_like"/>
    <property type="match status" value="1"/>
</dbReference>
<dbReference type="Proteomes" id="UP001370490">
    <property type="component" value="Unassembled WGS sequence"/>
</dbReference>
<dbReference type="AlphaFoldDB" id="A0AAN8UNT1"/>
<comment type="similarity">
    <text evidence="2">Belongs to the ABC transporter superfamily. ABCB family. Multidrug resistance exporter (TC 3.A.1.201) subfamily.</text>
</comment>
<feature type="transmembrane region" description="Helical" evidence="12">
    <location>
        <begin position="196"/>
        <end position="213"/>
    </location>
</feature>
<evidence type="ECO:0000256" key="6">
    <source>
        <dbReference type="ARBA" id="ARBA00022741"/>
    </source>
</evidence>
<feature type="transmembrane region" description="Helical" evidence="12">
    <location>
        <begin position="972"/>
        <end position="997"/>
    </location>
</feature>
<keyword evidence="3" id="KW-0813">Transport</keyword>
<sequence length="1111" mass="122486">DHGRSRRKKNVAREGSIADNLEPLAGKDALSIIEYDEQMLLLEGKVLMIMGCSMAVIIFIIILIPRGTPLKATTMVMVCIITMQGMKWTKFDHYAHYHRRPIGPHYATEDELDDTEDDYDEEDMDDEKPLRQVGLFSLFRYSTKLDIFLVIFGCIGALINGGAAPWYLYLFGKFVNKIAKESADDKVQMMKDVDEIYVFMAGLSAMVVVRAYLRKWNRTNTLLTGLAEISCWRLVGERSAQRIRTEYLRAVLRQDIAFFDSEVSTGDIMHGVSSDVTQIQEVMGETMAHFIHHILTFICGYAVGFLRSWKVSLAVLPVTPVTLFCGIAYKAVYVGLTSKEELSYRKAGSIAEQAISSVRTVFSFVAENHLAAIYSESLDRSVPFGRKLGFAKGAGMGVIYLVTYSTWALAFWYGAILVGRKELTGGAAIASFFGVNVGGRGWALALSYFAQFSQGTVAASQVFEIIDSVPDIDPYSPEGRTFSSVRGRIEFKNVIFAYPSRPDTPILHSLYLVVPASKNFALVGASGGGKSTMFALIERFYDPVEGSISLDGFNLRTLQMKWLRDQIGMVGQEPVLFATTILENVMMGKENTTKKEALAACIAANAHDFISKLPEGYDTQVGDRRTQLSGGQKQRIALARAMIKDPKILLLDEPTSALDPESEAKVQQAIEKISTGRTTLVIAHRLATLMELTGDYYNLVKMASEAVSQPSTKQNRSTEKRLTIMEKPEAKSYHILEIWNLQRPEIPILIFGFLLLMFAGACLSIFPLILGRALQVYFNPEIHMMKKQVNDLCIILVGLGLGCLIFMIGQQGFCGWAGTKLTKRVRDLLFRSILKEPGCFDFDENSAGVHVSRLAIDCVSFRSVLGDRFSVLFMGLSSAGVGLGILFCLQWKLALLAAALTPFRLGASYLSLIVNIVPKLDNNAYAKASCIAASAVSNVRTDTTFSAQEQLVSSFDRALLEPKSKSVRRSQIMGSALGLSQGAMYGAYTLTLWFGAYLVKKDETGFGEVYKIFLILVLSSFSVGQLAGPAPDTSMAVTAIPAVLDIIKRRPLINNDHEKGRRVDKSKPLDIELKMVTLAYPSRSETIVLRDFCIKVKGGSMVALVGGSGGS</sequence>